<sequence length="293" mass="34350">WKKAKTMLTMKLNEDEWLEYENVMQDVVKTSGLNKSIFYDLRGNHDIFGVPAVGSSVDFFPKYSINGQMERKGNVNTITVEVGYALPTWSIVDSFPCHGPPIGDIIYYPILWLPLYSFFLVFLIPKCIITVFKKQYTLKKFIAKKRPITLVLWILQYLCRMPVVWFGYMAYLFYLIFFPWFSGEVYTDSGNRTYMTIIGWVVTSSGADRQHEYSWLYVVWLLRERSTKRDVSGMNEDDHDRGRKKRSQRRSSCSLHWLYIGSLSAYERNVVHFPGYSLVVPLLLLYVICKTHP</sequence>
<keyword evidence="4" id="KW-1185">Reference proteome</keyword>
<dbReference type="PANTHER" id="PTHR14795">
    <property type="entry name" value="HELICASE RELATED"/>
    <property type="match status" value="1"/>
</dbReference>
<evidence type="ECO:0000259" key="2">
    <source>
        <dbReference type="Pfam" id="PF24394"/>
    </source>
</evidence>
<protein>
    <submittedName>
        <fullName evidence="3">Predicted protein</fullName>
    </submittedName>
</protein>
<dbReference type="Proteomes" id="UP000008694">
    <property type="component" value="Unassembled WGS sequence"/>
</dbReference>
<feature type="non-terminal residue" evidence="3">
    <location>
        <position position="1"/>
    </location>
</feature>
<dbReference type="PANTHER" id="PTHR14795:SF0">
    <property type="entry name" value="TRANSMEMBRANE PROTEIN 62"/>
    <property type="match status" value="1"/>
</dbReference>
<dbReference type="AlphaFoldDB" id="D7L165"/>
<evidence type="ECO:0000313" key="4">
    <source>
        <dbReference type="Proteomes" id="UP000008694"/>
    </source>
</evidence>
<keyword evidence="1" id="KW-0812">Transmembrane</keyword>
<feature type="transmembrane region" description="Helical" evidence="1">
    <location>
        <begin position="271"/>
        <end position="289"/>
    </location>
</feature>
<feature type="transmembrane region" description="Helical" evidence="1">
    <location>
        <begin position="105"/>
        <end position="129"/>
    </location>
</feature>
<gene>
    <name evidence="3" type="ORF">ARALYDRAFT_671101</name>
</gene>
<keyword evidence="1" id="KW-1133">Transmembrane helix</keyword>
<dbReference type="STRING" id="81972.D7L165"/>
<dbReference type="Pfam" id="PF24394">
    <property type="entry name" value="TMEM62_C"/>
    <property type="match status" value="1"/>
</dbReference>
<feature type="transmembrane region" description="Helical" evidence="1">
    <location>
        <begin position="150"/>
        <end position="177"/>
    </location>
</feature>
<dbReference type="Gramene" id="Al_scaffold_0003_298">
    <property type="protein sequence ID" value="Al_scaffold_0003_298"/>
    <property type="gene ID" value="Al_scaffold_0003_298"/>
</dbReference>
<dbReference type="eggNOG" id="KOG0701">
    <property type="taxonomic scope" value="Eukaryota"/>
</dbReference>
<proteinExistence type="predicted"/>
<organism evidence="4">
    <name type="scientific">Arabidopsis lyrata subsp. lyrata</name>
    <name type="common">Lyre-leaved rock-cress</name>
    <dbReference type="NCBI Taxonomy" id="81972"/>
    <lineage>
        <taxon>Eukaryota</taxon>
        <taxon>Viridiplantae</taxon>
        <taxon>Streptophyta</taxon>
        <taxon>Embryophyta</taxon>
        <taxon>Tracheophyta</taxon>
        <taxon>Spermatophyta</taxon>
        <taxon>Magnoliopsida</taxon>
        <taxon>eudicotyledons</taxon>
        <taxon>Gunneridae</taxon>
        <taxon>Pentapetalae</taxon>
        <taxon>rosids</taxon>
        <taxon>malvids</taxon>
        <taxon>Brassicales</taxon>
        <taxon>Brassicaceae</taxon>
        <taxon>Camelineae</taxon>
        <taxon>Arabidopsis</taxon>
    </lineage>
</organism>
<dbReference type="InterPro" id="IPR056230">
    <property type="entry name" value="TMEM62_C"/>
</dbReference>
<reference evidence="4" key="1">
    <citation type="journal article" date="2011" name="Nat. Genet.">
        <title>The Arabidopsis lyrata genome sequence and the basis of rapid genome size change.</title>
        <authorList>
            <person name="Hu T.T."/>
            <person name="Pattyn P."/>
            <person name="Bakker E.G."/>
            <person name="Cao J."/>
            <person name="Cheng J.-F."/>
            <person name="Clark R.M."/>
            <person name="Fahlgren N."/>
            <person name="Fawcett J.A."/>
            <person name="Grimwood J."/>
            <person name="Gundlach H."/>
            <person name="Haberer G."/>
            <person name="Hollister J.D."/>
            <person name="Ossowski S."/>
            <person name="Ottilar R.P."/>
            <person name="Salamov A.A."/>
            <person name="Schneeberger K."/>
            <person name="Spannagl M."/>
            <person name="Wang X."/>
            <person name="Yang L."/>
            <person name="Nasrallah M.E."/>
            <person name="Bergelson J."/>
            <person name="Carrington J.C."/>
            <person name="Gaut B.S."/>
            <person name="Schmutz J."/>
            <person name="Mayer K.F.X."/>
            <person name="Van de Peer Y."/>
            <person name="Grigoriev I.V."/>
            <person name="Nordborg M."/>
            <person name="Weigel D."/>
            <person name="Guo Y.-L."/>
        </authorList>
    </citation>
    <scope>NUCLEOTIDE SEQUENCE [LARGE SCALE GENOMIC DNA]</scope>
    <source>
        <strain evidence="4">cv. MN47</strain>
    </source>
</reference>
<evidence type="ECO:0000313" key="3">
    <source>
        <dbReference type="EMBL" id="EFH60648.1"/>
    </source>
</evidence>
<dbReference type="HOGENOM" id="CLU_951829_0_0_1"/>
<dbReference type="EMBL" id="GL348715">
    <property type="protein sequence ID" value="EFH60648.1"/>
    <property type="molecule type" value="Genomic_DNA"/>
</dbReference>
<accession>D7L165</accession>
<evidence type="ECO:0000256" key="1">
    <source>
        <dbReference type="SAM" id="Phobius"/>
    </source>
</evidence>
<feature type="domain" description="TMEM62 C-terminal" evidence="2">
    <location>
        <begin position="108"/>
        <end position="213"/>
    </location>
</feature>
<name>D7L165_ARALL</name>
<keyword evidence="1" id="KW-0472">Membrane</keyword>